<reference evidence="1" key="1">
    <citation type="thesis" date="2020" institute="ProQuest LLC" country="789 East Eisenhower Parkway, Ann Arbor, MI, USA">
        <title>Comparative Genomics and Chromosome Evolution.</title>
        <authorList>
            <person name="Mudd A.B."/>
        </authorList>
    </citation>
    <scope>NUCLEOTIDE SEQUENCE</scope>
    <source>
        <strain evidence="1">HN-11 Male</strain>
        <tissue evidence="1">Kidney and liver</tissue>
    </source>
</reference>
<dbReference type="EMBL" id="WNTK01001703">
    <property type="protein sequence ID" value="KAG9466942.1"/>
    <property type="molecule type" value="Genomic_DNA"/>
</dbReference>
<sequence length="72" mass="8392">DGGERRDEVPSEVMRRGRKIYLSHDGIDTADGIASLYCQETSINQSPERKERRRRLLRRLLVGPDTRRKVLI</sequence>
<dbReference type="AlphaFoldDB" id="A0A8J6JNS4"/>
<keyword evidence="2" id="KW-1185">Reference proteome</keyword>
<name>A0A8J6JNS4_ELECQ</name>
<accession>A0A8J6JNS4</accession>
<protein>
    <submittedName>
        <fullName evidence="1">Uncharacterized protein</fullName>
    </submittedName>
</protein>
<evidence type="ECO:0000313" key="1">
    <source>
        <dbReference type="EMBL" id="KAG9466942.1"/>
    </source>
</evidence>
<dbReference type="OrthoDB" id="9911883at2759"/>
<comment type="caution">
    <text evidence="1">The sequence shown here is derived from an EMBL/GenBank/DDBJ whole genome shotgun (WGS) entry which is preliminary data.</text>
</comment>
<evidence type="ECO:0000313" key="2">
    <source>
        <dbReference type="Proteomes" id="UP000770717"/>
    </source>
</evidence>
<proteinExistence type="predicted"/>
<dbReference type="Proteomes" id="UP000770717">
    <property type="component" value="Unassembled WGS sequence"/>
</dbReference>
<organism evidence="1 2">
    <name type="scientific">Eleutherodactylus coqui</name>
    <name type="common">Puerto Rican coqui</name>
    <dbReference type="NCBI Taxonomy" id="57060"/>
    <lineage>
        <taxon>Eukaryota</taxon>
        <taxon>Metazoa</taxon>
        <taxon>Chordata</taxon>
        <taxon>Craniata</taxon>
        <taxon>Vertebrata</taxon>
        <taxon>Euteleostomi</taxon>
        <taxon>Amphibia</taxon>
        <taxon>Batrachia</taxon>
        <taxon>Anura</taxon>
        <taxon>Neobatrachia</taxon>
        <taxon>Hyloidea</taxon>
        <taxon>Eleutherodactylidae</taxon>
        <taxon>Eleutherodactylinae</taxon>
        <taxon>Eleutherodactylus</taxon>
        <taxon>Eleutherodactylus</taxon>
    </lineage>
</organism>
<gene>
    <name evidence="1" type="ORF">GDO78_015842</name>
</gene>
<feature type="non-terminal residue" evidence="1">
    <location>
        <position position="1"/>
    </location>
</feature>